<organism evidence="2">
    <name type="scientific">Sesamum angustifolium</name>
    <dbReference type="NCBI Taxonomy" id="2727405"/>
    <lineage>
        <taxon>Eukaryota</taxon>
        <taxon>Viridiplantae</taxon>
        <taxon>Streptophyta</taxon>
        <taxon>Embryophyta</taxon>
        <taxon>Tracheophyta</taxon>
        <taxon>Spermatophyta</taxon>
        <taxon>Magnoliopsida</taxon>
        <taxon>eudicotyledons</taxon>
        <taxon>Gunneridae</taxon>
        <taxon>Pentapetalae</taxon>
        <taxon>asterids</taxon>
        <taxon>lamiids</taxon>
        <taxon>Lamiales</taxon>
        <taxon>Pedaliaceae</taxon>
        <taxon>Sesamum</taxon>
    </lineage>
</organism>
<accession>A0AAW2PCK7</accession>
<proteinExistence type="predicted"/>
<feature type="compositionally biased region" description="Basic and acidic residues" evidence="1">
    <location>
        <begin position="108"/>
        <end position="130"/>
    </location>
</feature>
<evidence type="ECO:0000256" key="1">
    <source>
        <dbReference type="SAM" id="MobiDB-lite"/>
    </source>
</evidence>
<feature type="region of interest" description="Disordered" evidence="1">
    <location>
        <begin position="77"/>
        <end position="130"/>
    </location>
</feature>
<dbReference type="EMBL" id="JACGWK010000005">
    <property type="protein sequence ID" value="KAL0353594.1"/>
    <property type="molecule type" value="Genomic_DNA"/>
</dbReference>
<protein>
    <submittedName>
        <fullName evidence="2">Uncharacterized protein</fullName>
    </submittedName>
</protein>
<dbReference type="AlphaFoldDB" id="A0AAW2PCK7"/>
<gene>
    <name evidence="2" type="ORF">Sangu_0940700</name>
</gene>
<reference evidence="2" key="2">
    <citation type="journal article" date="2024" name="Plant">
        <title>Genomic evolution and insights into agronomic trait innovations of Sesamum species.</title>
        <authorList>
            <person name="Miao H."/>
            <person name="Wang L."/>
            <person name="Qu L."/>
            <person name="Liu H."/>
            <person name="Sun Y."/>
            <person name="Le M."/>
            <person name="Wang Q."/>
            <person name="Wei S."/>
            <person name="Zheng Y."/>
            <person name="Lin W."/>
            <person name="Duan Y."/>
            <person name="Cao H."/>
            <person name="Xiong S."/>
            <person name="Wang X."/>
            <person name="Wei L."/>
            <person name="Li C."/>
            <person name="Ma Q."/>
            <person name="Ju M."/>
            <person name="Zhao R."/>
            <person name="Li G."/>
            <person name="Mu C."/>
            <person name="Tian Q."/>
            <person name="Mei H."/>
            <person name="Zhang T."/>
            <person name="Gao T."/>
            <person name="Zhang H."/>
        </authorList>
    </citation>
    <scope>NUCLEOTIDE SEQUENCE</scope>
    <source>
        <strain evidence="2">G01</strain>
    </source>
</reference>
<reference evidence="2" key="1">
    <citation type="submission" date="2020-06" db="EMBL/GenBank/DDBJ databases">
        <authorList>
            <person name="Li T."/>
            <person name="Hu X."/>
            <person name="Zhang T."/>
            <person name="Song X."/>
            <person name="Zhang H."/>
            <person name="Dai N."/>
            <person name="Sheng W."/>
            <person name="Hou X."/>
            <person name="Wei L."/>
        </authorList>
    </citation>
    <scope>NUCLEOTIDE SEQUENCE</scope>
    <source>
        <strain evidence="2">G01</strain>
        <tissue evidence="2">Leaf</tissue>
    </source>
</reference>
<name>A0AAW2PCK7_9LAMI</name>
<evidence type="ECO:0000313" key="2">
    <source>
        <dbReference type="EMBL" id="KAL0353594.1"/>
    </source>
</evidence>
<sequence length="130" mass="14160">MVGVGHHLLSLYSSSQASRIKRLTATATATATLPISICRVRTYLLKGSQRAFIQPDTAGLIRREHLRPEEFKRVAEEKARQGFASQTVEKAQDGAEEAVVGEDSTFESVKEAHEESPSAAGDFRKTGDEG</sequence>
<comment type="caution">
    <text evidence="2">The sequence shown here is derived from an EMBL/GenBank/DDBJ whole genome shotgun (WGS) entry which is preliminary data.</text>
</comment>